<sequence>VSALSLLALAIIVLLSPVAGASRASNGLNFPSVVQHTEQTFLGFRQGQELRYAFEIAGGRQQDSIVQWSITLQGVNERGSEGTFDLGYIAIIAGKKRAQATAQTRFNAYGFPLSVNFTSERDTVMGAVGYSIEYRFEGDRFRKELMDGDFDDQKLKLEGYPGVNTSFPRGLYLYTPLDSECIGAFAGLPLNEESDAGSGRGGYRIEEICHGREIIFANPGLLNLTMPALWETGTGTLDFFVLAPTGMRLDLLTGPPSGVPGGGVNIAGFSLNRMGRLLGLGPSPFNNAEDALQNFGLAASSDLLQLDIGGRIVDAWRLDPPAPFSAVYVDGNGSIVRLDLAEEPMTGFRGWIRRLRPSEL</sequence>
<protein>
    <submittedName>
        <fullName evidence="1">Uncharacterized protein</fullName>
    </submittedName>
</protein>
<evidence type="ECO:0000313" key="1">
    <source>
        <dbReference type="EMBL" id="SUZ98973.1"/>
    </source>
</evidence>
<proteinExistence type="predicted"/>
<dbReference type="EMBL" id="UINC01002655">
    <property type="protein sequence ID" value="SUZ98973.1"/>
    <property type="molecule type" value="Genomic_DNA"/>
</dbReference>
<reference evidence="1" key="1">
    <citation type="submission" date="2018-05" db="EMBL/GenBank/DDBJ databases">
        <authorList>
            <person name="Lanie J.A."/>
            <person name="Ng W.-L."/>
            <person name="Kazmierczak K.M."/>
            <person name="Andrzejewski T.M."/>
            <person name="Davidsen T.M."/>
            <person name="Wayne K.J."/>
            <person name="Tettelin H."/>
            <person name="Glass J.I."/>
            <person name="Rusch D."/>
            <person name="Podicherti R."/>
            <person name="Tsui H.-C.T."/>
            <person name="Winkler M.E."/>
        </authorList>
    </citation>
    <scope>NUCLEOTIDE SEQUENCE</scope>
</reference>
<dbReference type="AlphaFoldDB" id="A0A381SCU6"/>
<gene>
    <name evidence="1" type="ORF">METZ01_LOCUS51827</name>
</gene>
<feature type="non-terminal residue" evidence="1">
    <location>
        <position position="1"/>
    </location>
</feature>
<accession>A0A381SCU6</accession>
<organism evidence="1">
    <name type="scientific">marine metagenome</name>
    <dbReference type="NCBI Taxonomy" id="408172"/>
    <lineage>
        <taxon>unclassified sequences</taxon>
        <taxon>metagenomes</taxon>
        <taxon>ecological metagenomes</taxon>
    </lineage>
</organism>
<name>A0A381SCU6_9ZZZZ</name>